<name>B8BVN1_THAPS</name>
<dbReference type="KEGG" id="tps:THAPSDRAFT_268373"/>
<reference evidence="2 3" key="2">
    <citation type="journal article" date="2008" name="Nature">
        <title>The Phaeodactylum genome reveals the evolutionary history of diatom genomes.</title>
        <authorList>
            <person name="Bowler C."/>
            <person name="Allen A.E."/>
            <person name="Badger J.H."/>
            <person name="Grimwood J."/>
            <person name="Jabbari K."/>
            <person name="Kuo A."/>
            <person name="Maheswari U."/>
            <person name="Martens C."/>
            <person name="Maumus F."/>
            <person name="Otillar R.P."/>
            <person name="Rayko E."/>
            <person name="Salamov A."/>
            <person name="Vandepoele K."/>
            <person name="Beszteri B."/>
            <person name="Gruber A."/>
            <person name="Heijde M."/>
            <person name="Katinka M."/>
            <person name="Mock T."/>
            <person name="Valentin K."/>
            <person name="Verret F."/>
            <person name="Berges J.A."/>
            <person name="Brownlee C."/>
            <person name="Cadoret J.P."/>
            <person name="Chiovitti A."/>
            <person name="Choi C.J."/>
            <person name="Coesel S."/>
            <person name="De Martino A."/>
            <person name="Detter J.C."/>
            <person name="Durkin C."/>
            <person name="Falciatore A."/>
            <person name="Fournet J."/>
            <person name="Haruta M."/>
            <person name="Huysman M.J."/>
            <person name="Jenkins B.D."/>
            <person name="Jiroutova K."/>
            <person name="Jorgensen R.E."/>
            <person name="Joubert Y."/>
            <person name="Kaplan A."/>
            <person name="Kroger N."/>
            <person name="Kroth P.G."/>
            <person name="La Roche J."/>
            <person name="Lindquist E."/>
            <person name="Lommer M."/>
            <person name="Martin-Jezequel V."/>
            <person name="Lopez P.J."/>
            <person name="Lucas S."/>
            <person name="Mangogna M."/>
            <person name="McGinnis K."/>
            <person name="Medlin L.K."/>
            <person name="Montsant A."/>
            <person name="Oudot-Le Secq M.P."/>
            <person name="Napoli C."/>
            <person name="Obornik M."/>
            <person name="Parker M.S."/>
            <person name="Petit J.L."/>
            <person name="Porcel B.M."/>
            <person name="Poulsen N."/>
            <person name="Robison M."/>
            <person name="Rychlewski L."/>
            <person name="Rynearson T.A."/>
            <person name="Schmutz J."/>
            <person name="Shapiro H."/>
            <person name="Siaut M."/>
            <person name="Stanley M."/>
            <person name="Sussman M.R."/>
            <person name="Taylor A.R."/>
            <person name="Vardi A."/>
            <person name="von Dassow P."/>
            <person name="Vyverman W."/>
            <person name="Willis A."/>
            <person name="Wyrwicz L.S."/>
            <person name="Rokhsar D.S."/>
            <person name="Weissenbach J."/>
            <person name="Armbrust E.V."/>
            <person name="Green B.R."/>
            <person name="Van de Peer Y."/>
            <person name="Grigoriev I.V."/>
        </authorList>
    </citation>
    <scope>NUCLEOTIDE SEQUENCE [LARGE SCALE GENOMIC DNA]</scope>
    <source>
        <strain evidence="2 3">CCMP1335</strain>
    </source>
</reference>
<dbReference type="eggNOG" id="ENOG502RBS6">
    <property type="taxonomic scope" value="Eukaryota"/>
</dbReference>
<reference evidence="2 3" key="1">
    <citation type="journal article" date="2004" name="Science">
        <title>The genome of the diatom Thalassiosira pseudonana: ecology, evolution, and metabolism.</title>
        <authorList>
            <person name="Armbrust E.V."/>
            <person name="Berges J.A."/>
            <person name="Bowler C."/>
            <person name="Green B.R."/>
            <person name="Martinez D."/>
            <person name="Putnam N.H."/>
            <person name="Zhou S."/>
            <person name="Allen A.E."/>
            <person name="Apt K.E."/>
            <person name="Bechner M."/>
            <person name="Brzezinski M.A."/>
            <person name="Chaal B.K."/>
            <person name="Chiovitti A."/>
            <person name="Davis A.K."/>
            <person name="Demarest M.S."/>
            <person name="Detter J.C."/>
            <person name="Glavina T."/>
            <person name="Goodstein D."/>
            <person name="Hadi M.Z."/>
            <person name="Hellsten U."/>
            <person name="Hildebrand M."/>
            <person name="Jenkins B.D."/>
            <person name="Jurka J."/>
            <person name="Kapitonov V.V."/>
            <person name="Kroger N."/>
            <person name="Lau W.W."/>
            <person name="Lane T.W."/>
            <person name="Larimer F.W."/>
            <person name="Lippmeier J.C."/>
            <person name="Lucas S."/>
            <person name="Medina M."/>
            <person name="Montsant A."/>
            <person name="Obornik M."/>
            <person name="Parker M.S."/>
            <person name="Palenik B."/>
            <person name="Pazour G.J."/>
            <person name="Richardson P.M."/>
            <person name="Rynearson T.A."/>
            <person name="Saito M.A."/>
            <person name="Schwartz D.C."/>
            <person name="Thamatrakoln K."/>
            <person name="Valentin K."/>
            <person name="Vardi A."/>
            <person name="Wilkerson F.P."/>
            <person name="Rokhsar D.S."/>
        </authorList>
    </citation>
    <scope>NUCLEOTIDE SEQUENCE [LARGE SCALE GENOMIC DNA]</scope>
    <source>
        <strain evidence="2 3">CCMP1335</strain>
    </source>
</reference>
<dbReference type="Proteomes" id="UP000001449">
    <property type="component" value="Chromosome 2"/>
</dbReference>
<dbReference type="RefSeq" id="XP_002287521.1">
    <property type="nucleotide sequence ID" value="XM_002287485.1"/>
</dbReference>
<keyword evidence="3" id="KW-1185">Reference proteome</keyword>
<sequence length="657" mass="72008">MADDENDTHHDGSHDAQYFGTPSSAVPMFPLLQLSSNRHDIDADGAGSSYDSIPPLPFGGAAFPSLNLDSVRAADGDNGRDSFRIQRPVAIRPSAATKDQPPSLQFILDDDDADGNTRVNHIQQQHHPLPTHVPQLRIKPVFNTAPRRDVTTPSPLARRGAEERKYLEGQLRAEAMRRQDHEQHNEDRKMRQLRESQSDHSSESDVTDVEIQNLMDKFNLGFGNGDDGRHVLDQKPNNLKYYAPKNVSRGITKADTDNIASSPPLILQKQFRRSVSAVLADSRSKDEEDDFVLFFPDGLPLLDENRVEGEDASRVHERNLSDCLSFDEKCSLGGDTNGGTTQDSTPFGTTSCHSTPSVDVLTLTQPVLGGNYESNSSSCEATFTIGGGLYNETSLFKGNKKVTLRPKMTVRPKTPGKSPPSDITTGEDSQEDQSSEGVEGGFQLAQLNKLSVTRNGNRLKVLSASDSFQQLSLEGRAENIESMRIANATTPLNSNRSVSFNMFKGSQDRTTRVLDYSSPDFSQRLPHYQLGRISIAATTLSSQESNTIKEDCVLSVGSANLKEPLSESNYHTPDHGNGVSAQRKQFGIKLATKLSTLPELLLPSLADSHPDSAPYQMPNADLDESDNVDHDTSDLKTPSDNAKFVGLFSLDDLTTPR</sequence>
<proteinExistence type="predicted"/>
<protein>
    <submittedName>
        <fullName evidence="2">Uncharacterized protein</fullName>
    </submittedName>
</protein>
<feature type="region of interest" description="Disordered" evidence="1">
    <location>
        <begin position="335"/>
        <end position="356"/>
    </location>
</feature>
<evidence type="ECO:0000256" key="1">
    <source>
        <dbReference type="SAM" id="MobiDB-lite"/>
    </source>
</evidence>
<feature type="region of interest" description="Disordered" evidence="1">
    <location>
        <begin position="175"/>
        <end position="206"/>
    </location>
</feature>
<feature type="compositionally biased region" description="Basic and acidic residues" evidence="1">
    <location>
        <begin position="175"/>
        <end position="203"/>
    </location>
</feature>
<feature type="compositionally biased region" description="Polar residues" evidence="1">
    <location>
        <begin position="338"/>
        <end position="356"/>
    </location>
</feature>
<evidence type="ECO:0000313" key="2">
    <source>
        <dbReference type="EMBL" id="EED94964.1"/>
    </source>
</evidence>
<dbReference type="GeneID" id="7452886"/>
<dbReference type="HOGENOM" id="CLU_417720_0_0_1"/>
<feature type="region of interest" description="Disordered" evidence="1">
    <location>
        <begin position="605"/>
        <end position="637"/>
    </location>
</feature>
<evidence type="ECO:0000313" key="3">
    <source>
        <dbReference type="Proteomes" id="UP000001449"/>
    </source>
</evidence>
<dbReference type="AlphaFoldDB" id="B8BVN1"/>
<feature type="region of interest" description="Disordered" evidence="1">
    <location>
        <begin position="402"/>
        <end position="438"/>
    </location>
</feature>
<accession>B8BVN1</accession>
<gene>
    <name evidence="2" type="ORF">THAPSDRAFT_268373</name>
</gene>
<dbReference type="InParanoid" id="B8BVN1"/>
<organism evidence="2 3">
    <name type="scientific">Thalassiosira pseudonana</name>
    <name type="common">Marine diatom</name>
    <name type="synonym">Cyclotella nana</name>
    <dbReference type="NCBI Taxonomy" id="35128"/>
    <lineage>
        <taxon>Eukaryota</taxon>
        <taxon>Sar</taxon>
        <taxon>Stramenopiles</taxon>
        <taxon>Ochrophyta</taxon>
        <taxon>Bacillariophyta</taxon>
        <taxon>Coscinodiscophyceae</taxon>
        <taxon>Thalassiosirophycidae</taxon>
        <taxon>Thalassiosirales</taxon>
        <taxon>Thalassiosiraceae</taxon>
        <taxon>Thalassiosira</taxon>
    </lineage>
</organism>
<dbReference type="EMBL" id="CM000639">
    <property type="protein sequence ID" value="EED94964.1"/>
    <property type="molecule type" value="Genomic_DNA"/>
</dbReference>
<feature type="region of interest" description="Disordered" evidence="1">
    <location>
        <begin position="1"/>
        <end position="22"/>
    </location>
</feature>
<dbReference type="PaxDb" id="35128-Thaps268373"/>